<accession>A0A9D4RV69</accession>
<reference evidence="1" key="2">
    <citation type="submission" date="2020-11" db="EMBL/GenBank/DDBJ databases">
        <authorList>
            <person name="McCartney M.A."/>
            <person name="Auch B."/>
            <person name="Kono T."/>
            <person name="Mallez S."/>
            <person name="Becker A."/>
            <person name="Gohl D.M."/>
            <person name="Silverstein K.A.T."/>
            <person name="Koren S."/>
            <person name="Bechman K.B."/>
            <person name="Herman A."/>
            <person name="Abrahante J.E."/>
            <person name="Garbe J."/>
        </authorList>
    </citation>
    <scope>NUCLEOTIDE SEQUENCE</scope>
    <source>
        <strain evidence="1">Duluth1</strain>
        <tissue evidence="1">Whole animal</tissue>
    </source>
</reference>
<dbReference type="Proteomes" id="UP000828390">
    <property type="component" value="Unassembled WGS sequence"/>
</dbReference>
<reference evidence="1" key="1">
    <citation type="journal article" date="2019" name="bioRxiv">
        <title>The Genome of the Zebra Mussel, Dreissena polymorpha: A Resource for Invasive Species Research.</title>
        <authorList>
            <person name="McCartney M.A."/>
            <person name="Auch B."/>
            <person name="Kono T."/>
            <person name="Mallez S."/>
            <person name="Zhang Y."/>
            <person name="Obille A."/>
            <person name="Becker A."/>
            <person name="Abrahante J.E."/>
            <person name="Garbe J."/>
            <person name="Badalamenti J.P."/>
            <person name="Herman A."/>
            <person name="Mangelson H."/>
            <person name="Liachko I."/>
            <person name="Sullivan S."/>
            <person name="Sone E.D."/>
            <person name="Koren S."/>
            <person name="Silverstein K.A.T."/>
            <person name="Beckman K.B."/>
            <person name="Gohl D.M."/>
        </authorList>
    </citation>
    <scope>NUCLEOTIDE SEQUENCE</scope>
    <source>
        <strain evidence="1">Duluth1</strain>
        <tissue evidence="1">Whole animal</tissue>
    </source>
</reference>
<sequence length="77" mass="8949">MLDCLSASYRNLRYKVMVQRNIEQPPMEDKTFNKHVVTTRNFSTPKQHATFMCNIAKSRRVQLVIVALPLVTVINEL</sequence>
<name>A0A9D4RV69_DREPO</name>
<proteinExistence type="predicted"/>
<comment type="caution">
    <text evidence="1">The sequence shown here is derived from an EMBL/GenBank/DDBJ whole genome shotgun (WGS) entry which is preliminary data.</text>
</comment>
<evidence type="ECO:0000313" key="2">
    <source>
        <dbReference type="Proteomes" id="UP000828390"/>
    </source>
</evidence>
<dbReference type="EMBL" id="JAIWYP010000001">
    <property type="protein sequence ID" value="KAH3882736.1"/>
    <property type="molecule type" value="Genomic_DNA"/>
</dbReference>
<evidence type="ECO:0000313" key="1">
    <source>
        <dbReference type="EMBL" id="KAH3882736.1"/>
    </source>
</evidence>
<keyword evidence="2" id="KW-1185">Reference proteome</keyword>
<dbReference type="AlphaFoldDB" id="A0A9D4RV69"/>
<protein>
    <submittedName>
        <fullName evidence="1">Uncharacterized protein</fullName>
    </submittedName>
</protein>
<gene>
    <name evidence="1" type="ORF">DPMN_006681</name>
</gene>
<organism evidence="1 2">
    <name type="scientific">Dreissena polymorpha</name>
    <name type="common">Zebra mussel</name>
    <name type="synonym">Mytilus polymorpha</name>
    <dbReference type="NCBI Taxonomy" id="45954"/>
    <lineage>
        <taxon>Eukaryota</taxon>
        <taxon>Metazoa</taxon>
        <taxon>Spiralia</taxon>
        <taxon>Lophotrochozoa</taxon>
        <taxon>Mollusca</taxon>
        <taxon>Bivalvia</taxon>
        <taxon>Autobranchia</taxon>
        <taxon>Heteroconchia</taxon>
        <taxon>Euheterodonta</taxon>
        <taxon>Imparidentia</taxon>
        <taxon>Neoheterodontei</taxon>
        <taxon>Myida</taxon>
        <taxon>Dreissenoidea</taxon>
        <taxon>Dreissenidae</taxon>
        <taxon>Dreissena</taxon>
    </lineage>
</organism>